<organism evidence="3 4">
    <name type="scientific">Beauveria bassiana</name>
    <name type="common">White muscardine disease fungus</name>
    <name type="synonym">Tritirachium shiotae</name>
    <dbReference type="NCBI Taxonomy" id="176275"/>
    <lineage>
        <taxon>Eukaryota</taxon>
        <taxon>Fungi</taxon>
        <taxon>Dikarya</taxon>
        <taxon>Ascomycota</taxon>
        <taxon>Pezizomycotina</taxon>
        <taxon>Sordariomycetes</taxon>
        <taxon>Hypocreomycetidae</taxon>
        <taxon>Hypocreales</taxon>
        <taxon>Cordycipitaceae</taxon>
        <taxon>Beauveria</taxon>
    </lineage>
</organism>
<feature type="transmembrane region" description="Helical" evidence="1">
    <location>
        <begin position="125"/>
        <end position="145"/>
    </location>
</feature>
<keyword evidence="1" id="KW-0812">Transmembrane</keyword>
<comment type="caution">
    <text evidence="3">The sequence shown here is derived from an EMBL/GenBank/DDBJ whole genome shotgun (WGS) entry which is preliminary data.</text>
</comment>
<dbReference type="EMBL" id="JRHA01000006">
    <property type="protein sequence ID" value="PQK16091.1"/>
    <property type="molecule type" value="Genomic_DNA"/>
</dbReference>
<dbReference type="OrthoDB" id="4869077at2759"/>
<evidence type="ECO:0008006" key="5">
    <source>
        <dbReference type="Google" id="ProtNLM"/>
    </source>
</evidence>
<protein>
    <recommendedName>
        <fullName evidence="5">FUN14 family protein</fullName>
    </recommendedName>
</protein>
<evidence type="ECO:0000256" key="1">
    <source>
        <dbReference type="SAM" id="Phobius"/>
    </source>
</evidence>
<evidence type="ECO:0000313" key="4">
    <source>
        <dbReference type="Proteomes" id="UP000237441"/>
    </source>
</evidence>
<feature type="transmembrane region" description="Helical" evidence="1">
    <location>
        <begin position="68"/>
        <end position="92"/>
    </location>
</feature>
<feature type="chain" id="PRO_5015702305" description="FUN14 family protein" evidence="2">
    <location>
        <begin position="23"/>
        <end position="147"/>
    </location>
</feature>
<evidence type="ECO:0000313" key="3">
    <source>
        <dbReference type="EMBL" id="PQK16091.1"/>
    </source>
</evidence>
<sequence length="147" mass="16045">MSRLRPVAKLFALGLAPAACVGASFALRPAKFDALEPAPVSRRLRQRENPPTGRLSPRTIEQLSRGSIFGFGAGVVIAFFSRTLVFLGGLIAGSLQVASRMGVDVFSLIPIDRRILTESPLLRMWVGKPWFTSSFLLTFILAAFVRL</sequence>
<reference evidence="3 4" key="1">
    <citation type="submission" date="2016-07" db="EMBL/GenBank/DDBJ databases">
        <title>Comparative genomics of the entomopathogenic fungus Beauveria bassiana.</title>
        <authorList>
            <person name="Valero Jimenez C.A."/>
            <person name="Zwaan B.J."/>
            <person name="Van Kan J.A."/>
            <person name="Takken W."/>
            <person name="Debets A.J."/>
            <person name="Schoustra S.E."/>
            <person name="Koenraadt C.J."/>
        </authorList>
    </citation>
    <scope>NUCLEOTIDE SEQUENCE [LARGE SCALE GENOMIC DNA]</scope>
    <source>
        <strain evidence="3 4">ARSEF 8028</strain>
    </source>
</reference>
<dbReference type="Proteomes" id="UP000237441">
    <property type="component" value="Unassembled WGS sequence"/>
</dbReference>
<keyword evidence="1" id="KW-1133">Transmembrane helix</keyword>
<evidence type="ECO:0000256" key="2">
    <source>
        <dbReference type="SAM" id="SignalP"/>
    </source>
</evidence>
<name>A0A2S7YIT5_BEABA</name>
<proteinExistence type="predicted"/>
<gene>
    <name evidence="3" type="ORF">BB8028_0006g04120</name>
</gene>
<accession>A0A2S7YIT5</accession>
<feature type="signal peptide" evidence="2">
    <location>
        <begin position="1"/>
        <end position="22"/>
    </location>
</feature>
<keyword evidence="1" id="KW-0472">Membrane</keyword>
<keyword evidence="2" id="KW-0732">Signal</keyword>
<dbReference type="AlphaFoldDB" id="A0A2S7YIT5"/>